<protein>
    <submittedName>
        <fullName evidence="1">Uncharacterized protein</fullName>
    </submittedName>
</protein>
<name>A0AA42Q639_9BURK</name>
<gene>
    <name evidence="1" type="ORF">N5D63_21990</name>
</gene>
<proteinExistence type="predicted"/>
<dbReference type="Proteomes" id="UP001161065">
    <property type="component" value="Unassembled WGS sequence"/>
</dbReference>
<evidence type="ECO:0000313" key="2">
    <source>
        <dbReference type="Proteomes" id="UP001161065"/>
    </source>
</evidence>
<dbReference type="RefSeq" id="WP_280009305.1">
    <property type="nucleotide sequence ID" value="NZ_JAOCEK010000026.1"/>
</dbReference>
<reference evidence="1" key="1">
    <citation type="submission" date="2022-09" db="EMBL/GenBank/DDBJ databases">
        <title>Intensive care unit water sources are persistently colonized with multi-drug resistant bacteria and are the site of extensive horizontal gene transfer of antibiotic resistance genes.</title>
        <authorList>
            <person name="Diorio-Toth L."/>
        </authorList>
    </citation>
    <scope>NUCLEOTIDE SEQUENCE</scope>
    <source>
        <strain evidence="1">GD03832</strain>
    </source>
</reference>
<dbReference type="AlphaFoldDB" id="A0AA42Q639"/>
<organism evidence="1 2">
    <name type="scientific">Comamonas thiooxydans</name>
    <dbReference type="NCBI Taxonomy" id="363952"/>
    <lineage>
        <taxon>Bacteria</taxon>
        <taxon>Pseudomonadati</taxon>
        <taxon>Pseudomonadota</taxon>
        <taxon>Betaproteobacteria</taxon>
        <taxon>Burkholderiales</taxon>
        <taxon>Comamonadaceae</taxon>
        <taxon>Comamonas</taxon>
    </lineage>
</organism>
<dbReference type="EMBL" id="JAOCEK010000026">
    <property type="protein sequence ID" value="MDH1336824.1"/>
    <property type="molecule type" value="Genomic_DNA"/>
</dbReference>
<accession>A0AA42Q639</accession>
<sequence length="230" mass="26828">MPREIACTEDRFLKDAQAHQMEVVRDDGVNRHLRFKDPSSRAYWFDIITWPGTLCIDGDMGTFVFRRLQDMFAFFRTDQEHYNKTGRADQLAINPGYWDEKLLAPAPRDVMEFSADSFRQHVKEAFDSWVQGSEPDAEYSTQAERDKFSDEKAALWSALNDDVLSTADDGEVRAYDAARDFRCDDVPGFQMDDCWEWNCKEFKFHFLWNCYAIAWGIKAYDNTKQQATAT</sequence>
<comment type="caution">
    <text evidence="1">The sequence shown here is derived from an EMBL/GenBank/DDBJ whole genome shotgun (WGS) entry which is preliminary data.</text>
</comment>
<evidence type="ECO:0000313" key="1">
    <source>
        <dbReference type="EMBL" id="MDH1336824.1"/>
    </source>
</evidence>